<keyword evidence="6" id="KW-0472">Membrane</keyword>
<dbReference type="SUPFAM" id="SSF52540">
    <property type="entry name" value="P-loop containing nucleoside triphosphate hydrolases"/>
    <property type="match status" value="1"/>
</dbReference>
<evidence type="ECO:0000259" key="8">
    <source>
        <dbReference type="PROSITE" id="PS50931"/>
    </source>
</evidence>
<evidence type="ECO:0000313" key="10">
    <source>
        <dbReference type="Proteomes" id="UP001596060"/>
    </source>
</evidence>
<reference evidence="10" key="1">
    <citation type="journal article" date="2019" name="Int. J. Syst. Evol. Microbiol.">
        <title>The Global Catalogue of Microorganisms (GCM) 10K type strain sequencing project: providing services to taxonomists for standard genome sequencing and annotation.</title>
        <authorList>
            <consortium name="The Broad Institute Genomics Platform"/>
            <consortium name="The Broad Institute Genome Sequencing Center for Infectious Disease"/>
            <person name="Wu L."/>
            <person name="Ma J."/>
        </authorList>
    </citation>
    <scope>NUCLEOTIDE SEQUENCE [LARGE SCALE GENOMIC DNA]</scope>
    <source>
        <strain evidence="10">CCUG 43117</strain>
    </source>
</reference>
<sequence>MNQIRYFLAVCQHRNFTHAASASNVSQPSLTTAIKKLEHELGGDLFVRDRAGCRLTALGKLMQPRLQKAHDETQAAKAEAVRHTRLARVPISVGVGETIGHNRISAAVERLPGPDEPHQVLIVIDEFRQLGKMESLVSKLTINAGYGFRMVLILQDLAQLDELYGRATRQTTVSACQVKLFIRMNDLETSEYVSKMLGSTTIEVRTPIIRAGRGIFASRDKSVSYQERALRTAEELRQMPSDRAIVLVPNAPGFVIGKLTYFRDAPFKAIYRKFRDRRLKVPPLSISPASRCSQRRISAALSAFGSPISIASNEPRLRYSWSRMSFTTCLRIAKAPPLVVAGGSTPWKRSPSGKAAESRGCSSLTD</sequence>
<dbReference type="InterPro" id="IPR027417">
    <property type="entry name" value="P-loop_NTPase"/>
</dbReference>
<evidence type="ECO:0000256" key="1">
    <source>
        <dbReference type="ARBA" id="ARBA00004651"/>
    </source>
</evidence>
<organism evidence="9 10">
    <name type="scientific">Bosea massiliensis</name>
    <dbReference type="NCBI Taxonomy" id="151419"/>
    <lineage>
        <taxon>Bacteria</taxon>
        <taxon>Pseudomonadati</taxon>
        <taxon>Pseudomonadota</taxon>
        <taxon>Alphaproteobacteria</taxon>
        <taxon>Hyphomicrobiales</taxon>
        <taxon>Boseaceae</taxon>
        <taxon>Bosea</taxon>
    </lineage>
</organism>
<accession>A0ABW0NZZ2</accession>
<dbReference type="InterPro" id="IPR003688">
    <property type="entry name" value="TraG/VirD4"/>
</dbReference>
<comment type="caution">
    <text evidence="9">The sequence shown here is derived from an EMBL/GenBank/DDBJ whole genome shotgun (WGS) entry which is preliminary data.</text>
</comment>
<dbReference type="InterPro" id="IPR036388">
    <property type="entry name" value="WH-like_DNA-bd_sf"/>
</dbReference>
<dbReference type="RefSeq" id="WP_377817138.1">
    <property type="nucleotide sequence ID" value="NZ_JBHSLU010000034.1"/>
</dbReference>
<dbReference type="PROSITE" id="PS50931">
    <property type="entry name" value="HTH_LYSR"/>
    <property type="match status" value="1"/>
</dbReference>
<keyword evidence="5" id="KW-1133">Transmembrane helix</keyword>
<feature type="region of interest" description="Disordered" evidence="7">
    <location>
        <begin position="344"/>
        <end position="366"/>
    </location>
</feature>
<dbReference type="PRINTS" id="PR00039">
    <property type="entry name" value="HTHLYSR"/>
</dbReference>
<dbReference type="EMBL" id="JBHSLU010000034">
    <property type="protein sequence ID" value="MFC5506086.1"/>
    <property type="molecule type" value="Genomic_DNA"/>
</dbReference>
<keyword evidence="10" id="KW-1185">Reference proteome</keyword>
<dbReference type="SUPFAM" id="SSF46785">
    <property type="entry name" value="Winged helix' DNA-binding domain"/>
    <property type="match status" value="1"/>
</dbReference>
<protein>
    <submittedName>
        <fullName evidence="9">Type IV secretory system conjugative DNA transfer family protein</fullName>
    </submittedName>
</protein>
<proteinExistence type="inferred from homology"/>
<dbReference type="PANTHER" id="PTHR37937:SF1">
    <property type="entry name" value="CONJUGATIVE TRANSFER: DNA TRANSPORT"/>
    <property type="match status" value="1"/>
</dbReference>
<dbReference type="Pfam" id="PF02534">
    <property type="entry name" value="T4SS-DNA_transf"/>
    <property type="match status" value="1"/>
</dbReference>
<keyword evidence="3" id="KW-1003">Cell membrane</keyword>
<evidence type="ECO:0000256" key="5">
    <source>
        <dbReference type="ARBA" id="ARBA00022989"/>
    </source>
</evidence>
<name>A0ABW0NZZ2_9HYPH</name>
<evidence type="ECO:0000256" key="3">
    <source>
        <dbReference type="ARBA" id="ARBA00022475"/>
    </source>
</evidence>
<dbReference type="InterPro" id="IPR036390">
    <property type="entry name" value="WH_DNA-bd_sf"/>
</dbReference>
<gene>
    <name evidence="9" type="ORF">ACFPN9_12545</name>
</gene>
<comment type="subcellular location">
    <subcellularLocation>
        <location evidence="1">Cell membrane</location>
        <topology evidence="1">Multi-pass membrane protein</topology>
    </subcellularLocation>
</comment>
<evidence type="ECO:0000256" key="4">
    <source>
        <dbReference type="ARBA" id="ARBA00022692"/>
    </source>
</evidence>
<dbReference type="Pfam" id="PF00126">
    <property type="entry name" value="HTH_1"/>
    <property type="match status" value="1"/>
</dbReference>
<dbReference type="CDD" id="cd01127">
    <property type="entry name" value="TrwB_TraG_TraD_VirD4"/>
    <property type="match status" value="1"/>
</dbReference>
<dbReference type="InterPro" id="IPR051539">
    <property type="entry name" value="T4SS-coupling_protein"/>
</dbReference>
<dbReference type="Gene3D" id="3.40.50.300">
    <property type="entry name" value="P-loop containing nucleotide triphosphate hydrolases"/>
    <property type="match status" value="1"/>
</dbReference>
<evidence type="ECO:0000256" key="7">
    <source>
        <dbReference type="SAM" id="MobiDB-lite"/>
    </source>
</evidence>
<comment type="similarity">
    <text evidence="2">Belongs to the VirD4/TraG family.</text>
</comment>
<evidence type="ECO:0000256" key="2">
    <source>
        <dbReference type="ARBA" id="ARBA00008806"/>
    </source>
</evidence>
<evidence type="ECO:0000313" key="9">
    <source>
        <dbReference type="EMBL" id="MFC5506086.1"/>
    </source>
</evidence>
<dbReference type="InterPro" id="IPR000847">
    <property type="entry name" value="LysR_HTH_N"/>
</dbReference>
<dbReference type="Gene3D" id="1.10.10.10">
    <property type="entry name" value="Winged helix-like DNA-binding domain superfamily/Winged helix DNA-binding domain"/>
    <property type="match status" value="1"/>
</dbReference>
<keyword evidence="4" id="KW-0812">Transmembrane</keyword>
<evidence type="ECO:0000256" key="6">
    <source>
        <dbReference type="ARBA" id="ARBA00023136"/>
    </source>
</evidence>
<feature type="domain" description="HTH lysR-type" evidence="8">
    <location>
        <begin position="1"/>
        <end position="56"/>
    </location>
</feature>
<dbReference type="PANTHER" id="PTHR37937">
    <property type="entry name" value="CONJUGATIVE TRANSFER: DNA TRANSPORT"/>
    <property type="match status" value="1"/>
</dbReference>
<dbReference type="Proteomes" id="UP001596060">
    <property type="component" value="Unassembled WGS sequence"/>
</dbReference>